<proteinExistence type="predicted"/>
<dbReference type="Proteomes" id="UP001061991">
    <property type="component" value="Chromosome"/>
</dbReference>
<reference evidence="1" key="1">
    <citation type="submission" date="2022-09" db="EMBL/GenBank/DDBJ databases">
        <title>Interaction between co-microsymbionts with complementary sets of symbiotic genes in legume-rhizobium systems.</title>
        <authorList>
            <person name="Safronova V."/>
            <person name="Sazanova A."/>
            <person name="Afonin A."/>
            <person name="Chirak E."/>
        </authorList>
    </citation>
    <scope>NUCLEOTIDE SEQUENCE</scope>
    <source>
        <strain evidence="1">A18/3m</strain>
    </source>
</reference>
<organism evidence="1 2">
    <name type="scientific">Phyllobacterium zundukense</name>
    <dbReference type="NCBI Taxonomy" id="1867719"/>
    <lineage>
        <taxon>Bacteria</taxon>
        <taxon>Pseudomonadati</taxon>
        <taxon>Pseudomonadota</taxon>
        <taxon>Alphaproteobacteria</taxon>
        <taxon>Hyphomicrobiales</taxon>
        <taxon>Phyllobacteriaceae</taxon>
        <taxon>Phyllobacterium</taxon>
    </lineage>
</organism>
<gene>
    <name evidence="1" type="ORF">N8E88_16205</name>
</gene>
<sequence>MPGVSGSGWSSPCAMGAGTGGVRGAVVLQPANAALHRIRARSERVAGRIGIIKTGS</sequence>
<protein>
    <submittedName>
        <fullName evidence="1">Uncharacterized protein</fullName>
    </submittedName>
</protein>
<evidence type="ECO:0000313" key="1">
    <source>
        <dbReference type="EMBL" id="UXN61602.1"/>
    </source>
</evidence>
<evidence type="ECO:0000313" key="2">
    <source>
        <dbReference type="Proteomes" id="UP001061991"/>
    </source>
</evidence>
<keyword evidence="2" id="KW-1185">Reference proteome</keyword>
<dbReference type="EMBL" id="CP104973">
    <property type="protein sequence ID" value="UXN61602.1"/>
    <property type="molecule type" value="Genomic_DNA"/>
</dbReference>
<name>A0ACD4D6Z0_9HYPH</name>
<accession>A0ACD4D6Z0</accession>